<name>A0A176TAN5_9FLAO</name>
<accession>A0A176TAN5</accession>
<dbReference type="RefSeq" id="WP_068450215.1">
    <property type="nucleotide sequence ID" value="NZ_CP150660.1"/>
</dbReference>
<sequence>MKKILCIVLFISIAIACKSTSAVSTKLDNKTERILKGNFTMTAVDFPGSDFLSVTSFYIADSKCFVGSDWSFISNNNKGEMALTSLSTSCKEFSSPITWYLNKDGKFVLKIINDYKAKEVNNGFVLDIINVTESSFQLVDQINVAGQTKDITYSFQRK</sequence>
<gene>
    <name evidence="2" type="ORF">LPB303_11270</name>
</gene>
<comment type="caution">
    <text evidence="2">The sequence shown here is derived from an EMBL/GenBank/DDBJ whole genome shotgun (WGS) entry which is preliminary data.</text>
</comment>
<keyword evidence="3" id="KW-1185">Reference proteome</keyword>
<evidence type="ECO:0000256" key="1">
    <source>
        <dbReference type="SAM" id="SignalP"/>
    </source>
</evidence>
<keyword evidence="1" id="KW-0732">Signal</keyword>
<feature type="signal peptide" evidence="1">
    <location>
        <begin position="1"/>
        <end position="21"/>
    </location>
</feature>
<dbReference type="STRING" id="1333662.LPB303_11270"/>
<proteinExistence type="predicted"/>
<protein>
    <submittedName>
        <fullName evidence="2">Uncharacterized protein</fullName>
    </submittedName>
</protein>
<evidence type="ECO:0000313" key="2">
    <source>
        <dbReference type="EMBL" id="OAD44731.1"/>
    </source>
</evidence>
<dbReference type="AlphaFoldDB" id="A0A176TAN5"/>
<organism evidence="2 3">
    <name type="scientific">Polaribacter atrinae</name>
    <dbReference type="NCBI Taxonomy" id="1333662"/>
    <lineage>
        <taxon>Bacteria</taxon>
        <taxon>Pseudomonadati</taxon>
        <taxon>Bacteroidota</taxon>
        <taxon>Flavobacteriia</taxon>
        <taxon>Flavobacteriales</taxon>
        <taxon>Flavobacteriaceae</taxon>
    </lineage>
</organism>
<evidence type="ECO:0000313" key="3">
    <source>
        <dbReference type="Proteomes" id="UP000076923"/>
    </source>
</evidence>
<feature type="chain" id="PRO_5008049733" evidence="1">
    <location>
        <begin position="22"/>
        <end position="158"/>
    </location>
</feature>
<dbReference type="EMBL" id="LVWE01000040">
    <property type="protein sequence ID" value="OAD44731.1"/>
    <property type="molecule type" value="Genomic_DNA"/>
</dbReference>
<dbReference type="Proteomes" id="UP000076923">
    <property type="component" value="Unassembled WGS sequence"/>
</dbReference>
<reference evidence="2 3" key="1">
    <citation type="submission" date="2016-02" db="EMBL/GenBank/DDBJ databases">
        <title>Draft genome sequence of Polaribacter atrinae KACC17473.</title>
        <authorList>
            <person name="Shin S.-K."/>
            <person name="Yi H."/>
        </authorList>
    </citation>
    <scope>NUCLEOTIDE SEQUENCE [LARGE SCALE GENOMIC DNA]</scope>
    <source>
        <strain evidence="2 3">KACC 17473</strain>
    </source>
</reference>
<dbReference type="PROSITE" id="PS51257">
    <property type="entry name" value="PROKAR_LIPOPROTEIN"/>
    <property type="match status" value="1"/>
</dbReference>